<comment type="caution">
    <text evidence="2">The sequence shown here is derived from an EMBL/GenBank/DDBJ whole genome shotgun (WGS) entry which is preliminary data.</text>
</comment>
<keyword evidence="1" id="KW-0732">Signal</keyword>
<proteinExistence type="predicted"/>
<dbReference type="NCBIfam" id="TIGR02001">
    <property type="entry name" value="gcw_chp"/>
    <property type="match status" value="1"/>
</dbReference>
<dbReference type="AlphaFoldDB" id="A0A8E0NBH7"/>
<dbReference type="Proteomes" id="UP000016569">
    <property type="component" value="Unassembled WGS sequence"/>
</dbReference>
<keyword evidence="3" id="KW-1185">Reference proteome</keyword>
<reference evidence="3" key="1">
    <citation type="journal article" date="2013" name="Genome Announc.">
        <title>Draft Genome Sequence of the Dimorphic Prosthecate Bacterium Brevundimonas abyssalis TAR-001T.</title>
        <authorList>
            <person name="Tsubouchi T."/>
            <person name="Nishi S."/>
            <person name="Usui K."/>
            <person name="Shimane Y."/>
            <person name="Takaki Y."/>
            <person name="Maruyama T."/>
            <person name="Hatada Y."/>
        </authorList>
    </citation>
    <scope>NUCLEOTIDE SEQUENCE [LARGE SCALE GENOMIC DNA]</scope>
    <source>
        <strain evidence="3">TAR-001</strain>
    </source>
</reference>
<dbReference type="InterPro" id="IPR010239">
    <property type="entry name" value="CHP02001"/>
</dbReference>
<evidence type="ECO:0000313" key="2">
    <source>
        <dbReference type="EMBL" id="GAD59190.1"/>
    </source>
</evidence>
<dbReference type="EMBL" id="BATC01000020">
    <property type="protein sequence ID" value="GAD59190.1"/>
    <property type="molecule type" value="Genomic_DNA"/>
</dbReference>
<gene>
    <name evidence="2" type="ORF">MBEBAB_1440</name>
</gene>
<feature type="chain" id="PRO_5034816192" evidence="1">
    <location>
        <begin position="27"/>
        <end position="234"/>
    </location>
</feature>
<protein>
    <submittedName>
        <fullName evidence="2">Hypotheical conserved protein</fullName>
    </submittedName>
</protein>
<feature type="signal peptide" evidence="1">
    <location>
        <begin position="1"/>
        <end position="26"/>
    </location>
</feature>
<name>A0A8E0NBH7_9CAUL</name>
<organism evidence="2 3">
    <name type="scientific">Brevundimonas abyssalis TAR-001</name>
    <dbReference type="NCBI Taxonomy" id="1391729"/>
    <lineage>
        <taxon>Bacteria</taxon>
        <taxon>Pseudomonadati</taxon>
        <taxon>Pseudomonadota</taxon>
        <taxon>Alphaproteobacteria</taxon>
        <taxon>Caulobacterales</taxon>
        <taxon>Caulobacteraceae</taxon>
        <taxon>Brevundimonas</taxon>
    </lineage>
</organism>
<evidence type="ECO:0000313" key="3">
    <source>
        <dbReference type="Proteomes" id="UP000016569"/>
    </source>
</evidence>
<dbReference type="Pfam" id="PF09694">
    <property type="entry name" value="Gcw_chp"/>
    <property type="match status" value="1"/>
</dbReference>
<dbReference type="SUPFAM" id="SSF56935">
    <property type="entry name" value="Porins"/>
    <property type="match status" value="1"/>
</dbReference>
<evidence type="ECO:0000256" key="1">
    <source>
        <dbReference type="SAM" id="SignalP"/>
    </source>
</evidence>
<sequence>MYSGAACIAAVSSVVALGFSSTEAQAQAASPAIDWSAEIGVATEYVGKGLGKSDGDPSIFAGVQATHGAFYAKVWVSSADLPQGSTAEIVSSIGYKTRWAGNGLNFSVVNRDLPGTRSGIDSNYFEFQTDISRRLGPVNTRLRVNYTPDGFSATEEAWWIELNGSVSVADATRVSAAFANRAAENGADYNAWNLGVNHGLTENLALDVRWYDTDAHFRGDRYDGRLVAALTASF</sequence>
<accession>A0A8E0NBH7</accession>